<evidence type="ECO:0000259" key="1">
    <source>
        <dbReference type="Pfam" id="PF22939"/>
    </source>
</evidence>
<dbReference type="Pfam" id="PF22939">
    <property type="entry name" value="WHD_GPIID"/>
    <property type="match status" value="1"/>
</dbReference>
<organism evidence="2 3">
    <name type="scientific">Aspergillus cavernicola</name>
    <dbReference type="NCBI Taxonomy" id="176166"/>
    <lineage>
        <taxon>Eukaryota</taxon>
        <taxon>Fungi</taxon>
        <taxon>Dikarya</taxon>
        <taxon>Ascomycota</taxon>
        <taxon>Pezizomycotina</taxon>
        <taxon>Eurotiomycetes</taxon>
        <taxon>Eurotiomycetidae</taxon>
        <taxon>Eurotiales</taxon>
        <taxon>Aspergillaceae</taxon>
        <taxon>Aspergillus</taxon>
        <taxon>Aspergillus subgen. Nidulantes</taxon>
    </lineage>
</organism>
<evidence type="ECO:0000313" key="2">
    <source>
        <dbReference type="EMBL" id="KAL2830456.1"/>
    </source>
</evidence>
<comment type="caution">
    <text evidence="2">The sequence shown here is derived from an EMBL/GenBank/DDBJ whole genome shotgun (WGS) entry which is preliminary data.</text>
</comment>
<feature type="domain" description="GPI inositol-deacylase winged helix" evidence="1">
    <location>
        <begin position="5"/>
        <end position="76"/>
    </location>
</feature>
<sequence>MANQIAARTIFQWIGCAAHPLKKEELLKVLVIELGTKVFSKGHRALRDLQRTRGPFIEVNNGLVQFVHFTAKEYIFGVQSKNYLSAHIVHWQIASTCLTYLCFNSFDGIFSPTTSNPEKPKGKIISGQFVLFQYAATNWLPYLRRCLGAVEQADFDSLSSLMVSFLSLRKNHALTVVSVKQSSVLVYPEFESQPEVQALLARLHDFENGLENGTIDNAKERHVPNKYMTSVPLSNTSKSDIKRVLKDAVRRDQVGLVDKLFQLEATPDDLEWEELIMVATQHASTAMVKLIERAVVQKWQSMPIEQASLWAISGEKPETVRYLVVGADIKLNQAEVSPLEKEQLIKQMLKLWLFWLMKEV</sequence>
<protein>
    <recommendedName>
        <fullName evidence="1">GPI inositol-deacylase winged helix domain-containing protein</fullName>
    </recommendedName>
</protein>
<accession>A0ABR4IS12</accession>
<evidence type="ECO:0000313" key="3">
    <source>
        <dbReference type="Proteomes" id="UP001610335"/>
    </source>
</evidence>
<reference evidence="2 3" key="1">
    <citation type="submission" date="2024-07" db="EMBL/GenBank/DDBJ databases">
        <title>Section-level genome sequencing and comparative genomics of Aspergillus sections Usti and Cavernicolus.</title>
        <authorList>
            <consortium name="Lawrence Berkeley National Laboratory"/>
            <person name="Nybo J.L."/>
            <person name="Vesth T.C."/>
            <person name="Theobald S."/>
            <person name="Frisvad J.C."/>
            <person name="Larsen T.O."/>
            <person name="Kjaerboelling I."/>
            <person name="Rothschild-Mancinelli K."/>
            <person name="Lyhne E.K."/>
            <person name="Kogle M.E."/>
            <person name="Barry K."/>
            <person name="Clum A."/>
            <person name="Na H."/>
            <person name="Ledsgaard L."/>
            <person name="Lin J."/>
            <person name="Lipzen A."/>
            <person name="Kuo A."/>
            <person name="Riley R."/>
            <person name="Mondo S."/>
            <person name="LaButti K."/>
            <person name="Haridas S."/>
            <person name="Pangalinan J."/>
            <person name="Salamov A.A."/>
            <person name="Simmons B.A."/>
            <person name="Magnuson J.K."/>
            <person name="Chen J."/>
            <person name="Drula E."/>
            <person name="Henrissat B."/>
            <person name="Wiebenga A."/>
            <person name="Lubbers R.J."/>
            <person name="Gomes A.C."/>
            <person name="Makela M.R."/>
            <person name="Stajich J."/>
            <person name="Grigoriev I.V."/>
            <person name="Mortensen U.H."/>
            <person name="De vries R.P."/>
            <person name="Baker S.E."/>
            <person name="Andersen M.R."/>
        </authorList>
    </citation>
    <scope>NUCLEOTIDE SEQUENCE [LARGE SCALE GENOMIC DNA]</scope>
    <source>
        <strain evidence="2 3">CBS 600.67</strain>
    </source>
</reference>
<dbReference type="PANTHER" id="PTHR10039">
    <property type="entry name" value="AMELOGENIN"/>
    <property type="match status" value="1"/>
</dbReference>
<keyword evidence="3" id="KW-1185">Reference proteome</keyword>
<proteinExistence type="predicted"/>
<dbReference type="PANTHER" id="PTHR10039:SF14">
    <property type="entry name" value="NACHT DOMAIN-CONTAINING PROTEIN"/>
    <property type="match status" value="1"/>
</dbReference>
<dbReference type="InterPro" id="IPR054471">
    <property type="entry name" value="GPIID_WHD"/>
</dbReference>
<gene>
    <name evidence="2" type="ORF">BDW59DRAFT_158366</name>
</gene>
<dbReference type="Proteomes" id="UP001610335">
    <property type="component" value="Unassembled WGS sequence"/>
</dbReference>
<name>A0ABR4IS12_9EURO</name>
<dbReference type="EMBL" id="JBFXLS010000012">
    <property type="protein sequence ID" value="KAL2830456.1"/>
    <property type="molecule type" value="Genomic_DNA"/>
</dbReference>